<dbReference type="SUPFAM" id="SSF53218">
    <property type="entry name" value="Molybdenum cofactor biosynthesis proteins"/>
    <property type="match status" value="1"/>
</dbReference>
<dbReference type="HOGENOM" id="CLU_030805_0_0_1"/>
<name>W9XU73_9EURO</name>
<dbReference type="CDD" id="cd00885">
    <property type="entry name" value="cinA"/>
    <property type="match status" value="1"/>
</dbReference>
<feature type="compositionally biased region" description="Acidic residues" evidence="1">
    <location>
        <begin position="321"/>
        <end position="330"/>
    </location>
</feature>
<proteinExistence type="predicted"/>
<evidence type="ECO:0000259" key="2">
    <source>
        <dbReference type="SMART" id="SM00852"/>
    </source>
</evidence>
<comment type="caution">
    <text evidence="3">The sequence shown here is derived from an EMBL/GenBank/DDBJ whole genome shotgun (WGS) entry which is preliminary data.</text>
</comment>
<dbReference type="STRING" id="1182542.W9XU73"/>
<evidence type="ECO:0000313" key="3">
    <source>
        <dbReference type="EMBL" id="EXJ84117.1"/>
    </source>
</evidence>
<dbReference type="RefSeq" id="XP_007733102.1">
    <property type="nucleotide sequence ID" value="XM_007734912.1"/>
</dbReference>
<dbReference type="AlphaFoldDB" id="W9XU73"/>
<evidence type="ECO:0000256" key="1">
    <source>
        <dbReference type="SAM" id="MobiDB-lite"/>
    </source>
</evidence>
<evidence type="ECO:0000313" key="4">
    <source>
        <dbReference type="Proteomes" id="UP000019478"/>
    </source>
</evidence>
<dbReference type="GO" id="GO:0047884">
    <property type="term" value="F:FAD diphosphatase activity"/>
    <property type="evidence" value="ECO:0007669"/>
    <property type="project" value="TreeGrafter"/>
</dbReference>
<dbReference type="PANTHER" id="PTHR47675:SF1">
    <property type="entry name" value="MOLYBDOPTERIN BINDING DOMAIN PROTEIN (AFU_ORTHOLOGUE AFUA_5G11210)"/>
    <property type="match status" value="1"/>
</dbReference>
<sequence>MFSRLSQLARHLSRPLPNFAHRSAAAYSSAPSSSSNMTSPSDIEATSAPQKGLIQTAGCIIIGDEVLGGKTVDTNSAYLARWCFSLGVQLKRVEVIPDDEDDIIEAARRMSKNYDFVVTSGGIGPTHDDITYQSIAKAFGLELKLHEPTVEKMKKFSRPHKSQPNFSWDTPSSALTAKLRMAQLPHDPKIPDEDQALFVKEDLWVPVSVVNRNIHILPGVPRIFETILDGLKPRILPRLKDPEGKGLYRILFSTPLAESQVADYLTELAARAEPKGVKVGSYPRWGKNKNVVTLVGSDREYMDSLVAEVAEGVKGLRVQVEGEDDTDDETDVKKDKDS</sequence>
<dbReference type="InterPro" id="IPR036425">
    <property type="entry name" value="MoaB/Mog-like_dom_sf"/>
</dbReference>
<dbReference type="GeneID" id="19168902"/>
<keyword evidence="4" id="KW-1185">Reference proteome</keyword>
<dbReference type="SMART" id="SM00852">
    <property type="entry name" value="MoCF_biosynth"/>
    <property type="match status" value="1"/>
</dbReference>
<dbReference type="EMBL" id="AMGY01000004">
    <property type="protein sequence ID" value="EXJ84117.1"/>
    <property type="molecule type" value="Genomic_DNA"/>
</dbReference>
<dbReference type="PANTHER" id="PTHR47675">
    <property type="entry name" value="MOLYBDOPTERIN BINDING DOMAIN PROTEIN (AFU_ORTHOLOGUE AFUA_5G11210)"/>
    <property type="match status" value="1"/>
</dbReference>
<dbReference type="InterPro" id="IPR056596">
    <property type="entry name" value="FLAD1_M"/>
</dbReference>
<dbReference type="Gene3D" id="3.40.980.10">
    <property type="entry name" value="MoaB/Mog-like domain"/>
    <property type="match status" value="1"/>
</dbReference>
<organism evidence="3 4">
    <name type="scientific">Capronia epimyces CBS 606.96</name>
    <dbReference type="NCBI Taxonomy" id="1182542"/>
    <lineage>
        <taxon>Eukaryota</taxon>
        <taxon>Fungi</taxon>
        <taxon>Dikarya</taxon>
        <taxon>Ascomycota</taxon>
        <taxon>Pezizomycotina</taxon>
        <taxon>Eurotiomycetes</taxon>
        <taxon>Chaetothyriomycetidae</taxon>
        <taxon>Chaetothyriales</taxon>
        <taxon>Herpotrichiellaceae</taxon>
        <taxon>Capronia</taxon>
    </lineage>
</organism>
<dbReference type="Pfam" id="PF00994">
    <property type="entry name" value="MoCF_biosynth"/>
    <property type="match status" value="1"/>
</dbReference>
<dbReference type="InterPro" id="IPR001453">
    <property type="entry name" value="MoaB/Mog_dom"/>
</dbReference>
<accession>W9XU73</accession>
<feature type="domain" description="MoaB/Mog" evidence="2">
    <location>
        <begin position="58"/>
        <end position="238"/>
    </location>
</feature>
<dbReference type="Proteomes" id="UP000019478">
    <property type="component" value="Unassembled WGS sequence"/>
</dbReference>
<feature type="compositionally biased region" description="Low complexity" evidence="1">
    <location>
        <begin position="29"/>
        <end position="41"/>
    </location>
</feature>
<feature type="region of interest" description="Disordered" evidence="1">
    <location>
        <begin position="29"/>
        <end position="48"/>
    </location>
</feature>
<protein>
    <recommendedName>
        <fullName evidence="2">MoaB/Mog domain-containing protein</fullName>
    </recommendedName>
</protein>
<dbReference type="OrthoDB" id="448496at2759"/>
<gene>
    <name evidence="3" type="ORF">A1O3_04784</name>
</gene>
<dbReference type="Pfam" id="PF24102">
    <property type="entry name" value="FLAD1_M"/>
    <property type="match status" value="1"/>
</dbReference>
<feature type="region of interest" description="Disordered" evidence="1">
    <location>
        <begin position="317"/>
        <end position="338"/>
    </location>
</feature>
<dbReference type="eggNOG" id="KOG2644">
    <property type="taxonomic scope" value="Eukaryota"/>
</dbReference>
<dbReference type="GO" id="GO:0042726">
    <property type="term" value="P:flavin-containing compound metabolic process"/>
    <property type="evidence" value="ECO:0007669"/>
    <property type="project" value="TreeGrafter"/>
</dbReference>
<reference evidence="3 4" key="1">
    <citation type="submission" date="2013-03" db="EMBL/GenBank/DDBJ databases">
        <title>The Genome Sequence of Capronia epimyces CBS 606.96.</title>
        <authorList>
            <consortium name="The Broad Institute Genomics Platform"/>
            <person name="Cuomo C."/>
            <person name="de Hoog S."/>
            <person name="Gorbushina A."/>
            <person name="Walker B."/>
            <person name="Young S.K."/>
            <person name="Zeng Q."/>
            <person name="Gargeya S."/>
            <person name="Fitzgerald M."/>
            <person name="Haas B."/>
            <person name="Abouelleil A."/>
            <person name="Allen A.W."/>
            <person name="Alvarado L."/>
            <person name="Arachchi H.M."/>
            <person name="Berlin A.M."/>
            <person name="Chapman S.B."/>
            <person name="Gainer-Dewar J."/>
            <person name="Goldberg J."/>
            <person name="Griggs A."/>
            <person name="Gujja S."/>
            <person name="Hansen M."/>
            <person name="Howarth C."/>
            <person name="Imamovic A."/>
            <person name="Ireland A."/>
            <person name="Larimer J."/>
            <person name="McCowan C."/>
            <person name="Murphy C."/>
            <person name="Pearson M."/>
            <person name="Poon T.W."/>
            <person name="Priest M."/>
            <person name="Roberts A."/>
            <person name="Saif S."/>
            <person name="Shea T."/>
            <person name="Sisk P."/>
            <person name="Sykes S."/>
            <person name="Wortman J."/>
            <person name="Nusbaum C."/>
            <person name="Birren B."/>
        </authorList>
    </citation>
    <scope>NUCLEOTIDE SEQUENCE [LARGE SCALE GENOMIC DNA]</scope>
    <source>
        <strain evidence="3 4">CBS 606.96</strain>
    </source>
</reference>